<organism evidence="15 16">
    <name type="scientific">Euroglyphus maynei</name>
    <name type="common">Mayne's house dust mite</name>
    <dbReference type="NCBI Taxonomy" id="6958"/>
    <lineage>
        <taxon>Eukaryota</taxon>
        <taxon>Metazoa</taxon>
        <taxon>Ecdysozoa</taxon>
        <taxon>Arthropoda</taxon>
        <taxon>Chelicerata</taxon>
        <taxon>Arachnida</taxon>
        <taxon>Acari</taxon>
        <taxon>Acariformes</taxon>
        <taxon>Sarcoptiformes</taxon>
        <taxon>Astigmata</taxon>
        <taxon>Psoroptidia</taxon>
        <taxon>Analgoidea</taxon>
        <taxon>Pyroglyphidae</taxon>
        <taxon>Pyroglyphinae</taxon>
        <taxon>Euroglyphus</taxon>
    </lineage>
</organism>
<keyword evidence="9 14" id="KW-1133">Transmembrane helix</keyword>
<comment type="subcellular location">
    <subcellularLocation>
        <location evidence="1">Cell membrane</location>
        <topology evidence="1">Multi-pass membrane protein</topology>
    </subcellularLocation>
</comment>
<dbReference type="GO" id="GO:0005886">
    <property type="term" value="C:plasma membrane"/>
    <property type="evidence" value="ECO:0007669"/>
    <property type="project" value="UniProtKB-SubCell"/>
</dbReference>
<feature type="transmembrane region" description="Helical" evidence="14">
    <location>
        <begin position="48"/>
        <end position="70"/>
    </location>
</feature>
<comment type="caution">
    <text evidence="15">The sequence shown here is derived from an EMBL/GenBank/DDBJ whole genome shotgun (WGS) entry which is preliminary data.</text>
</comment>
<evidence type="ECO:0000256" key="11">
    <source>
        <dbReference type="ARBA" id="ARBA00023136"/>
    </source>
</evidence>
<evidence type="ECO:0000256" key="7">
    <source>
        <dbReference type="ARBA" id="ARBA00022775"/>
    </source>
</evidence>
<keyword evidence="10" id="KW-0915">Sodium</keyword>
<dbReference type="InterPro" id="IPR037272">
    <property type="entry name" value="SNS_sf"/>
</dbReference>
<dbReference type="GO" id="GO:0015378">
    <property type="term" value="F:sodium:chloride symporter activity"/>
    <property type="evidence" value="ECO:0007669"/>
    <property type="project" value="UniProtKB-ARBA"/>
</dbReference>
<keyword evidence="3" id="KW-0813">Transport</keyword>
<keyword evidence="6" id="KW-0479">Metal-binding</keyword>
<dbReference type="Proteomes" id="UP000194236">
    <property type="component" value="Unassembled WGS sequence"/>
</dbReference>
<evidence type="ECO:0000256" key="8">
    <source>
        <dbReference type="ARBA" id="ARBA00022847"/>
    </source>
</evidence>
<proteinExistence type="inferred from homology"/>
<evidence type="ECO:0000256" key="10">
    <source>
        <dbReference type="ARBA" id="ARBA00023053"/>
    </source>
</evidence>
<keyword evidence="8" id="KW-0769">Symport</keyword>
<dbReference type="PRINTS" id="PR00176">
    <property type="entry name" value="NANEUSMPORT"/>
</dbReference>
<evidence type="ECO:0000313" key="16">
    <source>
        <dbReference type="Proteomes" id="UP000194236"/>
    </source>
</evidence>
<keyword evidence="16" id="KW-1185">Reference proteome</keyword>
<feature type="transmembrane region" description="Helical" evidence="14">
    <location>
        <begin position="82"/>
        <end position="110"/>
    </location>
</feature>
<dbReference type="PANTHER" id="PTHR11616:SF320">
    <property type="entry name" value="SODIUM-DEPENDENT NORADRENALINE TRANSPORTER"/>
    <property type="match status" value="1"/>
</dbReference>
<evidence type="ECO:0000256" key="2">
    <source>
        <dbReference type="ARBA" id="ARBA00006459"/>
    </source>
</evidence>
<evidence type="ECO:0000256" key="4">
    <source>
        <dbReference type="ARBA" id="ARBA00022475"/>
    </source>
</evidence>
<evidence type="ECO:0000256" key="9">
    <source>
        <dbReference type="ARBA" id="ARBA00022989"/>
    </source>
</evidence>
<evidence type="ECO:0000256" key="12">
    <source>
        <dbReference type="ARBA" id="ARBA00023157"/>
    </source>
</evidence>
<keyword evidence="13" id="KW-0325">Glycoprotein</keyword>
<dbReference type="OrthoDB" id="6417179at2759"/>
<evidence type="ECO:0000256" key="3">
    <source>
        <dbReference type="ARBA" id="ARBA00022448"/>
    </source>
</evidence>
<evidence type="ECO:0000313" key="15">
    <source>
        <dbReference type="EMBL" id="OTF76686.1"/>
    </source>
</evidence>
<comment type="similarity">
    <text evidence="2">Belongs to the sodium:neurotransmitter symporter (SNF) (TC 2.A.22) family.</text>
</comment>
<dbReference type="GO" id="GO:0006865">
    <property type="term" value="P:amino acid transport"/>
    <property type="evidence" value="ECO:0007669"/>
    <property type="project" value="TreeGrafter"/>
</dbReference>
<dbReference type="GO" id="GO:0090493">
    <property type="term" value="P:catecholamine uptake"/>
    <property type="evidence" value="ECO:0007669"/>
    <property type="project" value="UniProtKB-ARBA"/>
</dbReference>
<dbReference type="AlphaFoldDB" id="A0A1Y3BAU1"/>
<dbReference type="GO" id="GO:0008504">
    <property type="term" value="F:monoamine transmembrane transporter activity"/>
    <property type="evidence" value="ECO:0007669"/>
    <property type="project" value="UniProtKB-ARBA"/>
</dbReference>
<reference evidence="15 16" key="1">
    <citation type="submission" date="2017-03" db="EMBL/GenBank/DDBJ databases">
        <title>Genome Survey of Euroglyphus maynei.</title>
        <authorList>
            <person name="Arlian L.G."/>
            <person name="Morgan M.S."/>
            <person name="Rider S.D."/>
        </authorList>
    </citation>
    <scope>NUCLEOTIDE SEQUENCE [LARGE SCALE GENOMIC DNA]</scope>
    <source>
        <strain evidence="15">Arlian Lab</strain>
        <tissue evidence="15">Whole body</tissue>
    </source>
</reference>
<dbReference type="GO" id="GO:0046872">
    <property type="term" value="F:metal ion binding"/>
    <property type="evidence" value="ECO:0007669"/>
    <property type="project" value="UniProtKB-KW"/>
</dbReference>
<keyword evidence="4" id="KW-1003">Cell membrane</keyword>
<accession>A0A1Y3BAU1</accession>
<keyword evidence="11 14" id="KW-0472">Membrane</keyword>
<dbReference type="InterPro" id="IPR000175">
    <property type="entry name" value="Na/ntran_symport"/>
</dbReference>
<evidence type="ECO:0000256" key="14">
    <source>
        <dbReference type="SAM" id="Phobius"/>
    </source>
</evidence>
<dbReference type="Pfam" id="PF00209">
    <property type="entry name" value="SNF"/>
    <property type="match status" value="1"/>
</dbReference>
<evidence type="ECO:0000256" key="13">
    <source>
        <dbReference type="ARBA" id="ARBA00023180"/>
    </source>
</evidence>
<feature type="transmembrane region" description="Helical" evidence="14">
    <location>
        <begin position="6"/>
        <end position="28"/>
    </location>
</feature>
<dbReference type="SUPFAM" id="SSF161070">
    <property type="entry name" value="SNF-like"/>
    <property type="match status" value="1"/>
</dbReference>
<evidence type="ECO:0000256" key="5">
    <source>
        <dbReference type="ARBA" id="ARBA00022692"/>
    </source>
</evidence>
<keyword evidence="7" id="KW-0532">Neurotransmitter transport</keyword>
<dbReference type="PANTHER" id="PTHR11616">
    <property type="entry name" value="SODIUM/CHLORIDE DEPENDENT TRANSPORTER"/>
    <property type="match status" value="1"/>
</dbReference>
<keyword evidence="5 14" id="KW-0812">Transmembrane</keyword>
<gene>
    <name evidence="15" type="ORF">BLA29_001464</name>
</gene>
<sequence length="162" mass="18639">MVWFDTYSAGISLIASAMFETLAVMYIYGAEKFCLDIESMIGHRPSRYFVYSWKYISPVFLTTIIIMSIINSESISYYGYNFPLWATISGWCFTLSSISFIPIYALFYYIRNHYRKSSSLTSTTLIKNDKIKMKNSNSKIGHSSINSSKGSHDMIKQLIEIN</sequence>
<evidence type="ECO:0000256" key="6">
    <source>
        <dbReference type="ARBA" id="ARBA00022723"/>
    </source>
</evidence>
<protein>
    <submittedName>
        <fullName evidence="15">Uncharacterized protein</fullName>
    </submittedName>
</protein>
<dbReference type="EMBL" id="MUJZ01036290">
    <property type="protein sequence ID" value="OTF76686.1"/>
    <property type="molecule type" value="Genomic_DNA"/>
</dbReference>
<dbReference type="PROSITE" id="PS50267">
    <property type="entry name" value="NA_NEUROTRAN_SYMP_3"/>
    <property type="match status" value="1"/>
</dbReference>
<name>A0A1Y3BAU1_EURMA</name>
<dbReference type="GO" id="GO:0006836">
    <property type="term" value="P:neurotransmitter transport"/>
    <property type="evidence" value="ECO:0007669"/>
    <property type="project" value="UniProtKB-KW"/>
</dbReference>
<evidence type="ECO:0000256" key="1">
    <source>
        <dbReference type="ARBA" id="ARBA00004651"/>
    </source>
</evidence>
<keyword evidence="12" id="KW-1015">Disulfide bond</keyword>